<dbReference type="InterPro" id="IPR050570">
    <property type="entry name" value="Cell_wall_metabolism_enzyme"/>
</dbReference>
<dbReference type="GO" id="GO:0004222">
    <property type="term" value="F:metalloendopeptidase activity"/>
    <property type="evidence" value="ECO:0007669"/>
    <property type="project" value="TreeGrafter"/>
</dbReference>
<feature type="chain" id="PRO_5027071687" evidence="1">
    <location>
        <begin position="23"/>
        <end position="340"/>
    </location>
</feature>
<feature type="signal peptide" evidence="1">
    <location>
        <begin position="1"/>
        <end position="22"/>
    </location>
</feature>
<dbReference type="EMBL" id="JAAKYA010000011">
    <property type="protein sequence ID" value="NGO38128.1"/>
    <property type="molecule type" value="Genomic_DNA"/>
</dbReference>
<sequence length="340" mass="37933">MRAAPTGLTLLLLSLAVGQPSAGPVTGPFRLPTPNQALFEPGGESRFFAPTPGRDWQAGTFGCTRTEGRQLHEGIDILATQRDRQGEPTDPVTAAADGVVVYVNRTPALSNYGRYIVLLHRIEGLNVYTLYAHLRSIADALRPGQPVRAGQQIGVVGRSTNTRTPIARDRAHLHFEIAFMLSDRFEPWFKRTEPGERNDHGNYNGQNFVGIDPAEVLRLQQTLGPRFSLLRHVQGQVPLCTVRLRAVNLFWVRHYPALVEPAPAGTDPVVGYELTFAYQGLPFRARPITAREWPGQARLQLVHVNEAETQNRPCQRMLVRRGNRWALSSRGERLLDLLAY</sequence>
<dbReference type="Gene3D" id="2.70.70.10">
    <property type="entry name" value="Glucose Permease (Domain IIA)"/>
    <property type="match status" value="1"/>
</dbReference>
<name>A0A6M1RDD9_9BACT</name>
<accession>A0A6M1RDD9</accession>
<comment type="caution">
    <text evidence="3">The sequence shown here is derived from an EMBL/GenBank/DDBJ whole genome shotgun (WGS) entry which is preliminary data.</text>
</comment>
<evidence type="ECO:0000259" key="2">
    <source>
        <dbReference type="Pfam" id="PF01551"/>
    </source>
</evidence>
<feature type="domain" description="M23ase beta-sheet core" evidence="2">
    <location>
        <begin position="71"/>
        <end position="178"/>
    </location>
</feature>
<dbReference type="Pfam" id="PF01551">
    <property type="entry name" value="Peptidase_M23"/>
    <property type="match status" value="1"/>
</dbReference>
<protein>
    <submittedName>
        <fullName evidence="3">M23 family metallopeptidase</fullName>
    </submittedName>
</protein>
<evidence type="ECO:0000313" key="4">
    <source>
        <dbReference type="Proteomes" id="UP000477311"/>
    </source>
</evidence>
<evidence type="ECO:0000313" key="3">
    <source>
        <dbReference type="EMBL" id="NGO38128.1"/>
    </source>
</evidence>
<dbReference type="AlphaFoldDB" id="A0A6M1RDD9"/>
<dbReference type="CDD" id="cd12797">
    <property type="entry name" value="M23_peptidase"/>
    <property type="match status" value="1"/>
</dbReference>
<keyword evidence="1" id="KW-0732">Signal</keyword>
<dbReference type="InterPro" id="IPR011055">
    <property type="entry name" value="Dup_hybrid_motif"/>
</dbReference>
<dbReference type="RefSeq" id="WP_165105451.1">
    <property type="nucleotide sequence ID" value="NZ_JAAKYA010000011.1"/>
</dbReference>
<organism evidence="3 4">
    <name type="scientific">Limisphaera ngatamarikiensis</name>
    <dbReference type="NCBI Taxonomy" id="1324935"/>
    <lineage>
        <taxon>Bacteria</taxon>
        <taxon>Pseudomonadati</taxon>
        <taxon>Verrucomicrobiota</taxon>
        <taxon>Verrucomicrobiia</taxon>
        <taxon>Limisphaerales</taxon>
        <taxon>Limisphaeraceae</taxon>
        <taxon>Limisphaera</taxon>
    </lineage>
</organism>
<reference evidence="3 4" key="1">
    <citation type="submission" date="2020-02" db="EMBL/GenBank/DDBJ databases">
        <title>Draft genome sequence of Limisphaera ngatamarikiensis NGM72.4T, a thermophilic Verrucomicrobia grouped in subdivision 3.</title>
        <authorList>
            <person name="Carere C.R."/>
            <person name="Steen J."/>
            <person name="Hugenholtz P."/>
            <person name="Stott M.B."/>
        </authorList>
    </citation>
    <scope>NUCLEOTIDE SEQUENCE [LARGE SCALE GENOMIC DNA]</scope>
    <source>
        <strain evidence="3 4">NGM72.4</strain>
    </source>
</reference>
<dbReference type="Proteomes" id="UP000477311">
    <property type="component" value="Unassembled WGS sequence"/>
</dbReference>
<dbReference type="PANTHER" id="PTHR21666:SF270">
    <property type="entry name" value="MUREIN HYDROLASE ACTIVATOR ENVC"/>
    <property type="match status" value="1"/>
</dbReference>
<gene>
    <name evidence="3" type="ORF">G4L39_01785</name>
</gene>
<evidence type="ECO:0000256" key="1">
    <source>
        <dbReference type="SAM" id="SignalP"/>
    </source>
</evidence>
<dbReference type="PANTHER" id="PTHR21666">
    <property type="entry name" value="PEPTIDASE-RELATED"/>
    <property type="match status" value="1"/>
</dbReference>
<dbReference type="InterPro" id="IPR016047">
    <property type="entry name" value="M23ase_b-sheet_dom"/>
</dbReference>
<dbReference type="SUPFAM" id="SSF51261">
    <property type="entry name" value="Duplicated hybrid motif"/>
    <property type="match status" value="1"/>
</dbReference>
<keyword evidence="4" id="KW-1185">Reference proteome</keyword>
<proteinExistence type="predicted"/>